<feature type="transmembrane region" description="Helical" evidence="5">
    <location>
        <begin position="82"/>
        <end position="105"/>
    </location>
</feature>
<dbReference type="AlphaFoldDB" id="A0A383DB16"/>
<keyword evidence="2 5" id="KW-0812">Transmembrane</keyword>
<dbReference type="GO" id="GO:0005262">
    <property type="term" value="F:calcium channel activity"/>
    <property type="evidence" value="ECO:0007669"/>
    <property type="project" value="TreeGrafter"/>
</dbReference>
<accession>A0A383DB16</accession>
<dbReference type="GO" id="GO:0005886">
    <property type="term" value="C:plasma membrane"/>
    <property type="evidence" value="ECO:0007669"/>
    <property type="project" value="TreeGrafter"/>
</dbReference>
<name>A0A383DB16_9ZZZZ</name>
<organism evidence="7">
    <name type="scientific">marine metagenome</name>
    <dbReference type="NCBI Taxonomy" id="408172"/>
    <lineage>
        <taxon>unclassified sequences</taxon>
        <taxon>metagenomes</taxon>
        <taxon>ecological metagenomes</taxon>
    </lineage>
</organism>
<feature type="transmembrane region" description="Helical" evidence="5">
    <location>
        <begin position="53"/>
        <end position="75"/>
    </location>
</feature>
<dbReference type="InterPro" id="IPR004481">
    <property type="entry name" value="K/Na/Ca-exchanger"/>
</dbReference>
<sequence>MEYFLQNLWTDLVPVYVLVVLVVFGFFLLMKGGDWLADGARDLARILGVHPSVIGLTVVAMATSVPELFTSLVAINQNAEGLIIGSVVGSNLANVTLVLGVVTFANPIVTRNALPGWQTTFLCLVSFLFAYCCLEGKYTFDQQEGVIFTSILAIYLI</sequence>
<evidence type="ECO:0000313" key="7">
    <source>
        <dbReference type="EMBL" id="SVE41455.1"/>
    </source>
</evidence>
<feature type="transmembrane region" description="Helical" evidence="5">
    <location>
        <begin position="12"/>
        <end position="33"/>
    </location>
</feature>
<dbReference type="GO" id="GO:0006874">
    <property type="term" value="P:intracellular calcium ion homeostasis"/>
    <property type="evidence" value="ECO:0007669"/>
    <property type="project" value="TreeGrafter"/>
</dbReference>
<dbReference type="InterPro" id="IPR044880">
    <property type="entry name" value="NCX_ion-bd_dom_sf"/>
</dbReference>
<feature type="non-terminal residue" evidence="7">
    <location>
        <position position="157"/>
    </location>
</feature>
<evidence type="ECO:0000259" key="6">
    <source>
        <dbReference type="Pfam" id="PF01699"/>
    </source>
</evidence>
<dbReference type="GO" id="GO:0008273">
    <property type="term" value="F:calcium, potassium:sodium antiporter activity"/>
    <property type="evidence" value="ECO:0007669"/>
    <property type="project" value="TreeGrafter"/>
</dbReference>
<gene>
    <name evidence="7" type="ORF">METZ01_LOCUS494309</name>
</gene>
<dbReference type="EMBL" id="UINC01215662">
    <property type="protein sequence ID" value="SVE41455.1"/>
    <property type="molecule type" value="Genomic_DNA"/>
</dbReference>
<keyword evidence="3 5" id="KW-1133">Transmembrane helix</keyword>
<proteinExistence type="predicted"/>
<dbReference type="PANTHER" id="PTHR10846:SF8">
    <property type="entry name" value="INNER MEMBRANE PROTEIN YRBG"/>
    <property type="match status" value="1"/>
</dbReference>
<protein>
    <recommendedName>
        <fullName evidence="6">Sodium/calcium exchanger membrane region domain-containing protein</fullName>
    </recommendedName>
</protein>
<comment type="subcellular location">
    <subcellularLocation>
        <location evidence="1">Membrane</location>
        <topology evidence="1">Multi-pass membrane protein</topology>
    </subcellularLocation>
</comment>
<dbReference type="Pfam" id="PF01699">
    <property type="entry name" value="Na_Ca_ex"/>
    <property type="match status" value="1"/>
</dbReference>
<dbReference type="InterPro" id="IPR004837">
    <property type="entry name" value="NaCa_Exmemb"/>
</dbReference>
<feature type="domain" description="Sodium/calcium exchanger membrane region" evidence="6">
    <location>
        <begin position="18"/>
        <end position="156"/>
    </location>
</feature>
<evidence type="ECO:0000256" key="2">
    <source>
        <dbReference type="ARBA" id="ARBA00022692"/>
    </source>
</evidence>
<evidence type="ECO:0000256" key="5">
    <source>
        <dbReference type="SAM" id="Phobius"/>
    </source>
</evidence>
<evidence type="ECO:0000256" key="3">
    <source>
        <dbReference type="ARBA" id="ARBA00022989"/>
    </source>
</evidence>
<evidence type="ECO:0000256" key="1">
    <source>
        <dbReference type="ARBA" id="ARBA00004141"/>
    </source>
</evidence>
<evidence type="ECO:0000256" key="4">
    <source>
        <dbReference type="ARBA" id="ARBA00023136"/>
    </source>
</evidence>
<keyword evidence="4 5" id="KW-0472">Membrane</keyword>
<dbReference type="Gene3D" id="1.20.1420.30">
    <property type="entry name" value="NCX, central ion-binding region"/>
    <property type="match status" value="1"/>
</dbReference>
<reference evidence="7" key="1">
    <citation type="submission" date="2018-05" db="EMBL/GenBank/DDBJ databases">
        <authorList>
            <person name="Lanie J.A."/>
            <person name="Ng W.-L."/>
            <person name="Kazmierczak K.M."/>
            <person name="Andrzejewski T.M."/>
            <person name="Davidsen T.M."/>
            <person name="Wayne K.J."/>
            <person name="Tettelin H."/>
            <person name="Glass J.I."/>
            <person name="Rusch D."/>
            <person name="Podicherti R."/>
            <person name="Tsui H.-C.T."/>
            <person name="Winkler M.E."/>
        </authorList>
    </citation>
    <scope>NUCLEOTIDE SEQUENCE</scope>
</reference>
<feature type="transmembrane region" description="Helical" evidence="5">
    <location>
        <begin position="117"/>
        <end position="134"/>
    </location>
</feature>
<dbReference type="PANTHER" id="PTHR10846">
    <property type="entry name" value="SODIUM/POTASSIUM/CALCIUM EXCHANGER"/>
    <property type="match status" value="1"/>
</dbReference>